<dbReference type="EMBL" id="LJIJ01000463">
    <property type="protein sequence ID" value="ODM97205.1"/>
    <property type="molecule type" value="Genomic_DNA"/>
</dbReference>
<dbReference type="Pfam" id="PF00046">
    <property type="entry name" value="Homeodomain"/>
    <property type="match status" value="1"/>
</dbReference>
<reference evidence="14 15" key="1">
    <citation type="journal article" date="2016" name="Genome Biol. Evol.">
        <title>Gene Family Evolution Reflects Adaptation to Soil Environmental Stressors in the Genome of the Collembolan Orchesella cincta.</title>
        <authorList>
            <person name="Faddeeva-Vakhrusheva A."/>
            <person name="Derks M.F."/>
            <person name="Anvar S.Y."/>
            <person name="Agamennone V."/>
            <person name="Suring W."/>
            <person name="Smit S."/>
            <person name="van Straalen N.M."/>
            <person name="Roelofs D."/>
        </authorList>
    </citation>
    <scope>NUCLEOTIDE SEQUENCE [LARGE SCALE GENOMIC DNA]</scope>
    <source>
        <tissue evidence="14">Mixed pool</tissue>
    </source>
</reference>
<dbReference type="SMART" id="SM00389">
    <property type="entry name" value="HOX"/>
    <property type="match status" value="1"/>
</dbReference>
<dbReference type="Gene3D" id="1.10.10.60">
    <property type="entry name" value="Homeodomain-like"/>
    <property type="match status" value="1"/>
</dbReference>
<gene>
    <name evidence="14" type="ORF">Ocin01_09463</name>
</gene>
<dbReference type="InterPro" id="IPR001356">
    <property type="entry name" value="HD"/>
</dbReference>
<feature type="region of interest" description="Disordered" evidence="11">
    <location>
        <begin position="57"/>
        <end position="88"/>
    </location>
</feature>
<keyword evidence="6 9" id="KW-0371">Homeobox</keyword>
<evidence type="ECO:0000313" key="14">
    <source>
        <dbReference type="EMBL" id="ODM97205.1"/>
    </source>
</evidence>
<dbReference type="OrthoDB" id="6159439at2759"/>
<dbReference type="PROSITE" id="PS00027">
    <property type="entry name" value="HOMEOBOX_1"/>
    <property type="match status" value="1"/>
</dbReference>
<comment type="subcellular location">
    <subcellularLocation>
        <location evidence="1 9 10">Nucleus</location>
    </subcellularLocation>
</comment>
<evidence type="ECO:0000256" key="10">
    <source>
        <dbReference type="RuleBase" id="RU000682"/>
    </source>
</evidence>
<evidence type="ECO:0000259" key="12">
    <source>
        <dbReference type="PROSITE" id="PS50071"/>
    </source>
</evidence>
<keyword evidence="4" id="KW-0805">Transcription regulation</keyword>
<feature type="non-terminal residue" evidence="14">
    <location>
        <position position="178"/>
    </location>
</feature>
<evidence type="ECO:0000256" key="2">
    <source>
        <dbReference type="ARBA" id="ARBA00005733"/>
    </source>
</evidence>
<evidence type="ECO:0000256" key="3">
    <source>
        <dbReference type="ARBA" id="ARBA00022473"/>
    </source>
</evidence>
<sequence length="178" mass="20708">MLHSFYNGSYYDSVEFYNQFRSYGAANAGAAQPQEESEEIKDYSKYLYEQSKSASEYSKQMGQFNGPGGSGAQQPGSTKKKKKKRRHRTIFTSYQLEELEKAFKEAHYPDVYAREMLSLKTDLPEDRIQVWFQNRRAKWRKTEKCWGRSTIMAEYGLYGAMVRHSLPLPETILKSHVA</sequence>
<dbReference type="InterPro" id="IPR009057">
    <property type="entry name" value="Homeodomain-like_sf"/>
</dbReference>
<proteinExistence type="inferred from homology"/>
<dbReference type="InterPro" id="IPR052294">
    <property type="entry name" value="VSX_homeobox_regulators"/>
</dbReference>
<keyword evidence="8 9" id="KW-0539">Nucleus</keyword>
<dbReference type="PANTHER" id="PTHR46892">
    <property type="entry name" value="VISUAL SYSTEM HOMEOBOX 2"/>
    <property type="match status" value="1"/>
</dbReference>
<evidence type="ECO:0000256" key="6">
    <source>
        <dbReference type="ARBA" id="ARBA00023155"/>
    </source>
</evidence>
<name>A0A1D2MWZ8_ORCCI</name>
<evidence type="ECO:0000256" key="9">
    <source>
        <dbReference type="PROSITE-ProRule" id="PRU00108"/>
    </source>
</evidence>
<dbReference type="AlphaFoldDB" id="A0A1D2MWZ8"/>
<evidence type="ECO:0000256" key="4">
    <source>
        <dbReference type="ARBA" id="ARBA00023015"/>
    </source>
</evidence>
<dbReference type="FunFam" id="1.10.10.60:FF:000065">
    <property type="entry name" value="Visual system homeobox 1"/>
    <property type="match status" value="1"/>
</dbReference>
<dbReference type="GO" id="GO:0005634">
    <property type="term" value="C:nucleus"/>
    <property type="evidence" value="ECO:0007669"/>
    <property type="project" value="UniProtKB-SubCell"/>
</dbReference>
<evidence type="ECO:0000256" key="1">
    <source>
        <dbReference type="ARBA" id="ARBA00004123"/>
    </source>
</evidence>
<protein>
    <submittedName>
        <fullName evidence="14">Visual system homeobox 1</fullName>
    </submittedName>
</protein>
<evidence type="ECO:0000256" key="11">
    <source>
        <dbReference type="SAM" id="MobiDB-lite"/>
    </source>
</evidence>
<dbReference type="Proteomes" id="UP000094527">
    <property type="component" value="Unassembled WGS sequence"/>
</dbReference>
<feature type="domain" description="CVC" evidence="13">
    <location>
        <begin position="144"/>
        <end position="178"/>
    </location>
</feature>
<feature type="DNA-binding region" description="Homeobox" evidence="9">
    <location>
        <begin position="84"/>
        <end position="143"/>
    </location>
</feature>
<comment type="similarity">
    <text evidence="2">Belongs to the paired homeobox family.</text>
</comment>
<feature type="compositionally biased region" description="Basic residues" evidence="11">
    <location>
        <begin position="78"/>
        <end position="88"/>
    </location>
</feature>
<feature type="domain" description="Homeobox" evidence="12">
    <location>
        <begin position="82"/>
        <end position="142"/>
    </location>
</feature>
<dbReference type="PROSITE" id="PS51496">
    <property type="entry name" value="CVC"/>
    <property type="match status" value="1"/>
</dbReference>
<dbReference type="SUPFAM" id="SSF46689">
    <property type="entry name" value="Homeodomain-like"/>
    <property type="match status" value="1"/>
</dbReference>
<keyword evidence="15" id="KW-1185">Reference proteome</keyword>
<dbReference type="InterPro" id="IPR017970">
    <property type="entry name" value="Homeobox_CS"/>
</dbReference>
<keyword evidence="7" id="KW-0804">Transcription</keyword>
<organism evidence="14 15">
    <name type="scientific">Orchesella cincta</name>
    <name type="common">Springtail</name>
    <name type="synonym">Podura cincta</name>
    <dbReference type="NCBI Taxonomy" id="48709"/>
    <lineage>
        <taxon>Eukaryota</taxon>
        <taxon>Metazoa</taxon>
        <taxon>Ecdysozoa</taxon>
        <taxon>Arthropoda</taxon>
        <taxon>Hexapoda</taxon>
        <taxon>Collembola</taxon>
        <taxon>Entomobryomorpha</taxon>
        <taxon>Entomobryoidea</taxon>
        <taxon>Orchesellidae</taxon>
        <taxon>Orchesellinae</taxon>
        <taxon>Orchesella</taxon>
    </lineage>
</organism>
<dbReference type="GO" id="GO:1990837">
    <property type="term" value="F:sequence-specific double-stranded DNA binding"/>
    <property type="evidence" value="ECO:0007669"/>
    <property type="project" value="TreeGrafter"/>
</dbReference>
<evidence type="ECO:0000259" key="13">
    <source>
        <dbReference type="PROSITE" id="PS51496"/>
    </source>
</evidence>
<evidence type="ECO:0000256" key="5">
    <source>
        <dbReference type="ARBA" id="ARBA00023125"/>
    </source>
</evidence>
<dbReference type="CDD" id="cd00086">
    <property type="entry name" value="homeodomain"/>
    <property type="match status" value="1"/>
</dbReference>
<comment type="caution">
    <text evidence="14">The sequence shown here is derived from an EMBL/GenBank/DDBJ whole genome shotgun (WGS) entry which is preliminary data.</text>
</comment>
<accession>A0A1D2MWZ8</accession>
<dbReference type="GO" id="GO:0000981">
    <property type="term" value="F:DNA-binding transcription factor activity, RNA polymerase II-specific"/>
    <property type="evidence" value="ECO:0007669"/>
    <property type="project" value="InterPro"/>
</dbReference>
<keyword evidence="5 9" id="KW-0238">DNA-binding</keyword>
<dbReference type="InterPro" id="IPR023339">
    <property type="entry name" value="CVC"/>
</dbReference>
<evidence type="ECO:0000313" key="15">
    <source>
        <dbReference type="Proteomes" id="UP000094527"/>
    </source>
</evidence>
<keyword evidence="3" id="KW-0217">Developmental protein</keyword>
<evidence type="ECO:0000256" key="8">
    <source>
        <dbReference type="ARBA" id="ARBA00023242"/>
    </source>
</evidence>
<evidence type="ECO:0000256" key="7">
    <source>
        <dbReference type="ARBA" id="ARBA00023163"/>
    </source>
</evidence>
<dbReference type="PROSITE" id="PS50071">
    <property type="entry name" value="HOMEOBOX_2"/>
    <property type="match status" value="1"/>
</dbReference>
<dbReference type="PANTHER" id="PTHR46892:SF3">
    <property type="entry name" value="VISUAL SYSTEM HOMEOBOX 2"/>
    <property type="match status" value="1"/>
</dbReference>
<dbReference type="STRING" id="48709.A0A1D2MWZ8"/>